<organism evidence="2 3">
    <name type="scientific">Saccharomyces cerevisiae (strain Lalvin EC1118 / Prise de mousse)</name>
    <name type="common">Baker's yeast</name>
    <dbReference type="NCBI Taxonomy" id="643680"/>
    <lineage>
        <taxon>Eukaryota</taxon>
        <taxon>Fungi</taxon>
        <taxon>Dikarya</taxon>
        <taxon>Ascomycota</taxon>
        <taxon>Saccharomycotina</taxon>
        <taxon>Saccharomycetes</taxon>
        <taxon>Saccharomycetales</taxon>
        <taxon>Saccharomycetaceae</taxon>
        <taxon>Saccharomyces</taxon>
    </lineage>
</organism>
<accession>C8ZAH4</accession>
<keyword evidence="1" id="KW-0472">Membrane</keyword>
<sequence length="158" mass="17613">MNNKVTLLPPRVFFCLSWSVMVNIDRRKSDRSVNLDDQHSNKPPSESLISLLSLTSSMSISSLLSLLIIVAVLFPPLYISELPWIMSFKSVFSFFSLSITSFIMVPFLLISLTILCKIELSSKCITSPSISKFNCPDIINFVNSSLISSKSIPSVDDK</sequence>
<name>C8ZAH4_YEAS8</name>
<protein>
    <submittedName>
        <fullName evidence="2">EC1118_1I12_1145p</fullName>
    </submittedName>
</protein>
<keyword evidence="1" id="KW-0812">Transmembrane</keyword>
<evidence type="ECO:0000313" key="2">
    <source>
        <dbReference type="EMBL" id="CAY80437.1"/>
    </source>
</evidence>
<dbReference type="HOGENOM" id="CLU_1670387_0_0_1"/>
<dbReference type="AlphaFoldDB" id="C8ZAH4"/>
<dbReference type="EMBL" id="FN393074">
    <property type="protein sequence ID" value="CAY80437.1"/>
    <property type="molecule type" value="Genomic_DNA"/>
</dbReference>
<feature type="transmembrane region" description="Helical" evidence="1">
    <location>
        <begin position="48"/>
        <end position="74"/>
    </location>
</feature>
<evidence type="ECO:0000256" key="1">
    <source>
        <dbReference type="SAM" id="Phobius"/>
    </source>
</evidence>
<keyword evidence="1" id="KW-1133">Transmembrane helix</keyword>
<evidence type="ECO:0000313" key="3">
    <source>
        <dbReference type="Proteomes" id="UP000000286"/>
    </source>
</evidence>
<proteinExistence type="predicted"/>
<feature type="transmembrane region" description="Helical" evidence="1">
    <location>
        <begin position="94"/>
        <end position="115"/>
    </location>
</feature>
<reference evidence="2 3" key="1">
    <citation type="journal article" date="2009" name="Proc. Natl. Acad. Sci. U.S.A.">
        <title>Eukaryote-to-eukaryote gene transfer events revealed by the genome sequence of the wine yeast Saccharomyces cerevisiae EC1118.</title>
        <authorList>
            <person name="Novo M."/>
            <person name="Bigey F."/>
            <person name="Beyne E."/>
            <person name="Galeote V."/>
            <person name="Gavory F."/>
            <person name="Mallet S."/>
            <person name="Cambot B."/>
            <person name="Legras J.L."/>
            <person name="Wincker P."/>
            <person name="Casaregola S."/>
            <person name="Dequin S."/>
        </authorList>
    </citation>
    <scope>NUCLEOTIDE SEQUENCE [LARGE SCALE GENOMIC DNA]</scope>
    <source>
        <strain evidence="3">Lalvin EC1118 / Prise de mousse</strain>
    </source>
</reference>
<dbReference type="Proteomes" id="UP000000286">
    <property type="component" value="Chromosome IX"/>
</dbReference>
<gene>
    <name evidence="2" type="ORF">EC1118_1I12_1145g</name>
</gene>